<sequence length="989" mass="109827">MEERKLNLNAPFLSVRRITATPVIADGEKEKIMQRPNGRHTLPSYKSDFRLDQVTEPVAVPFHWEHIPGKAKEDNEAELQPTEEASVTPRLSPGKLIDVKKHNSERDYGDQNAARSPHFKAYSLKENVKELKCSKDVTNERMALELQNEDDVYSDALETISPTKSFSLNCSASCLSQSESADIKPSRPSAIDPQTRDFMMNRFLPAAKAMSLETPHAAKKQHTAAPEPPRRITRVIRHEDTRPLPKEQGSQMELQHGQYEEEKESEGEDDDYDPSGSVSAKGCGLFPRLCLRNSLCLLGPIPGMKVKTRDLMSSSSKVARPEKSTYGRSHSQQLNKHAWDAAYKRKSNCGVQSGELLKLENKKAGESNRFTHSGDLKKGRSSPFGNSRSACISPYRNRAPCGVKSAEFQKFDYNQAGESSRFTLAGDLTKGGLSPLRHSRSACISPYRNGAHCGVKSAELQKFEYKRAGESSRFTHSGDLKKGTLSPLWHSRSACISPYRNGAHCGVKSAELQKFEYKQAGESSHFTHSGDLKKGALSPLRHSRSACISPYQNDAPHGVHSAELQKIEYKQACESSLLTHSGDLNKGRLSPLRHSRSTCITPHPNEAPRGFHSAEMQKFEYKQACESSRFAHSGDLNKGRSSPFRHSRSTCISPYRNEAPLGVHSAELQKLEYKQVSESSRHTHSGDLNKGRSSPFRHSRSGCISPYRNEAPKSPFPGVGFLGVPREESTKANSKSNLHKKGGHGFQEVTSHQRNIQGPRSESPIVEKTLYVDTVNIGKLSDSNSSSFDTKEQVDCADEIFDTLLKRRDMEETSSAESPFQDIKCLNNFEAGGKLETEVFESADDNSSSLCDISHFKGQIVAMKDSLLGIGQEIEASNYSNSDTNGKLDTKSGQIITVQSPLPPPLPRSPSESWLWSTLSSISSRKSFSHAHTKRLESETSSMSTKWETIVKTSNSCNDHVRYSEVCSFFASVKVYVYFCVGLFLELES</sequence>
<feature type="compositionally biased region" description="Basic and acidic residues" evidence="1">
    <location>
        <begin position="97"/>
        <end position="109"/>
    </location>
</feature>
<dbReference type="InterPro" id="IPR007789">
    <property type="entry name" value="DUF688"/>
</dbReference>
<feature type="region of interest" description="Disordered" evidence="1">
    <location>
        <begin position="675"/>
        <end position="745"/>
    </location>
</feature>
<feature type="region of interest" description="Disordered" evidence="1">
    <location>
        <begin position="70"/>
        <end position="114"/>
    </location>
</feature>
<proteinExistence type="predicted"/>
<organism evidence="2 3">
    <name type="scientific">Malus domestica</name>
    <name type="common">Apple</name>
    <name type="synonym">Pyrus malus</name>
    <dbReference type="NCBI Taxonomy" id="3750"/>
    <lineage>
        <taxon>Eukaryota</taxon>
        <taxon>Viridiplantae</taxon>
        <taxon>Streptophyta</taxon>
        <taxon>Embryophyta</taxon>
        <taxon>Tracheophyta</taxon>
        <taxon>Spermatophyta</taxon>
        <taxon>Magnoliopsida</taxon>
        <taxon>eudicotyledons</taxon>
        <taxon>Gunneridae</taxon>
        <taxon>Pentapetalae</taxon>
        <taxon>rosids</taxon>
        <taxon>fabids</taxon>
        <taxon>Rosales</taxon>
        <taxon>Rosaceae</taxon>
        <taxon>Amygdaloideae</taxon>
        <taxon>Maleae</taxon>
        <taxon>Malus</taxon>
    </lineage>
</organism>
<evidence type="ECO:0000313" key="3">
    <source>
        <dbReference type="Proteomes" id="UP000290289"/>
    </source>
</evidence>
<feature type="compositionally biased region" description="Basic and acidic residues" evidence="1">
    <location>
        <begin position="236"/>
        <end position="245"/>
    </location>
</feature>
<evidence type="ECO:0000256" key="1">
    <source>
        <dbReference type="SAM" id="MobiDB-lite"/>
    </source>
</evidence>
<evidence type="ECO:0000313" key="2">
    <source>
        <dbReference type="EMBL" id="RXH86289.1"/>
    </source>
</evidence>
<dbReference type="EMBL" id="RDQH01000336">
    <property type="protein sequence ID" value="RXH86289.1"/>
    <property type="molecule type" value="Genomic_DNA"/>
</dbReference>
<feature type="region of interest" description="Disordered" evidence="1">
    <location>
        <begin position="308"/>
        <end position="333"/>
    </location>
</feature>
<reference evidence="2 3" key="1">
    <citation type="submission" date="2018-10" db="EMBL/GenBank/DDBJ databases">
        <title>A high-quality apple genome assembly.</title>
        <authorList>
            <person name="Hu J."/>
        </authorList>
    </citation>
    <scope>NUCLEOTIDE SEQUENCE [LARGE SCALE GENOMIC DNA]</scope>
    <source>
        <strain evidence="3">cv. HFTH1</strain>
        <tissue evidence="2">Young leaf</tissue>
    </source>
</reference>
<protein>
    <submittedName>
        <fullName evidence="2">Uncharacterized protein</fullName>
    </submittedName>
</protein>
<feature type="compositionally biased region" description="Basic and acidic residues" evidence="1">
    <location>
        <begin position="675"/>
        <end position="690"/>
    </location>
</feature>
<feature type="region of interest" description="Disordered" evidence="1">
    <location>
        <begin position="632"/>
        <end position="651"/>
    </location>
</feature>
<dbReference type="Pfam" id="PF05097">
    <property type="entry name" value="DUF688"/>
    <property type="match status" value="2"/>
</dbReference>
<dbReference type="Proteomes" id="UP000290289">
    <property type="component" value="Chromosome 10"/>
</dbReference>
<dbReference type="PANTHER" id="PTHR33671">
    <property type="entry name" value="N-METHYLTRANSFERASE, PUTATIVE (DUF688)-RELATED"/>
    <property type="match status" value="1"/>
</dbReference>
<feature type="region of interest" description="Disordered" evidence="1">
    <location>
        <begin position="177"/>
        <end position="196"/>
    </location>
</feature>
<comment type="caution">
    <text evidence="2">The sequence shown here is derived from an EMBL/GenBank/DDBJ whole genome shotgun (WGS) entry which is preliminary data.</text>
</comment>
<name>A0A498ISR2_MALDO</name>
<keyword evidence="3" id="KW-1185">Reference proteome</keyword>
<feature type="compositionally biased region" description="Acidic residues" evidence="1">
    <location>
        <begin position="261"/>
        <end position="273"/>
    </location>
</feature>
<gene>
    <name evidence="2" type="ORF">DVH24_017342</name>
</gene>
<dbReference type="AlphaFoldDB" id="A0A498ISR2"/>
<dbReference type="PANTHER" id="PTHR33671:SF3">
    <property type="entry name" value="F28N24.8 PROTEIN"/>
    <property type="match status" value="1"/>
</dbReference>
<feature type="region of interest" description="Disordered" evidence="1">
    <location>
        <begin position="212"/>
        <end position="277"/>
    </location>
</feature>
<accession>A0A498ISR2</accession>